<organism evidence="3 4">
    <name type="scientific">Vibrio ziniensis</name>
    <dbReference type="NCBI Taxonomy" id="2711221"/>
    <lineage>
        <taxon>Bacteria</taxon>
        <taxon>Pseudomonadati</taxon>
        <taxon>Pseudomonadota</taxon>
        <taxon>Gammaproteobacteria</taxon>
        <taxon>Vibrionales</taxon>
        <taxon>Vibrionaceae</taxon>
        <taxon>Vibrio</taxon>
    </lineage>
</organism>
<dbReference type="PANTHER" id="PTHR37423:SF2">
    <property type="entry name" value="MEMBRANE-BOUND LYTIC MUREIN TRANSGLYCOSYLASE C"/>
    <property type="match status" value="1"/>
</dbReference>
<dbReference type="KEGG" id="vzi:G5S32_15125"/>
<dbReference type="AlphaFoldDB" id="A0A6G7CMR1"/>
<dbReference type="GO" id="GO:0016020">
    <property type="term" value="C:membrane"/>
    <property type="evidence" value="ECO:0007669"/>
    <property type="project" value="InterPro"/>
</dbReference>
<evidence type="ECO:0000313" key="4">
    <source>
        <dbReference type="Proteomes" id="UP000503003"/>
    </source>
</evidence>
<sequence length="239" mass="26716">MIYPFKVTQCLICPILYGVIVSIVLLLGTPACLAQTFSKEVASQEALLTPYKKQIDLRIKAHQPITDFILNQLKQNSLPNQLVLLPMLESSYNAEAISHAGARGLWQLMPATAERFGLTTSPNDQRLNVAASTKAALSYIKFLYNKFDGNLTLTLAAYNAGEGRVERAIARAGSREFHKLRLPQETIQYVHRFYALVNLINVPSINQHSFRPLMLFSSNNQVTTQPIINLQPLPPLIQL</sequence>
<dbReference type="CDD" id="cd16894">
    <property type="entry name" value="MltD-like"/>
    <property type="match status" value="1"/>
</dbReference>
<protein>
    <submittedName>
        <fullName evidence="3">Lytic transglycosylase domain-containing protein</fullName>
    </submittedName>
</protein>
<dbReference type="PANTHER" id="PTHR37423">
    <property type="entry name" value="SOLUBLE LYTIC MUREIN TRANSGLYCOSYLASE-RELATED"/>
    <property type="match status" value="1"/>
</dbReference>
<evidence type="ECO:0000313" key="3">
    <source>
        <dbReference type="EMBL" id="QIH43333.1"/>
    </source>
</evidence>
<dbReference type="Pfam" id="PF01464">
    <property type="entry name" value="SLT"/>
    <property type="match status" value="1"/>
</dbReference>
<evidence type="ECO:0000259" key="2">
    <source>
        <dbReference type="Pfam" id="PF01464"/>
    </source>
</evidence>
<dbReference type="InterPro" id="IPR023346">
    <property type="entry name" value="Lysozyme-like_dom_sf"/>
</dbReference>
<evidence type="ECO:0000256" key="1">
    <source>
        <dbReference type="ARBA" id="ARBA00007734"/>
    </source>
</evidence>
<dbReference type="InterPro" id="IPR008258">
    <property type="entry name" value="Transglycosylase_SLT_dom_1"/>
</dbReference>
<dbReference type="InterPro" id="IPR000189">
    <property type="entry name" value="Transglyc_AS"/>
</dbReference>
<name>A0A6G7CMR1_9VIBR</name>
<dbReference type="EMBL" id="CP049332">
    <property type="protein sequence ID" value="QIH43333.1"/>
    <property type="molecule type" value="Genomic_DNA"/>
</dbReference>
<dbReference type="GO" id="GO:0008933">
    <property type="term" value="F:peptidoglycan lytic transglycosylase activity"/>
    <property type="evidence" value="ECO:0007669"/>
    <property type="project" value="InterPro"/>
</dbReference>
<proteinExistence type="inferred from homology"/>
<accession>A0A6G7CMR1</accession>
<dbReference type="GO" id="GO:0000270">
    <property type="term" value="P:peptidoglycan metabolic process"/>
    <property type="evidence" value="ECO:0007669"/>
    <property type="project" value="InterPro"/>
</dbReference>
<feature type="domain" description="Transglycosylase SLT" evidence="2">
    <location>
        <begin position="71"/>
        <end position="179"/>
    </location>
</feature>
<dbReference type="Proteomes" id="UP000503003">
    <property type="component" value="Chromosome 2"/>
</dbReference>
<comment type="similarity">
    <text evidence="1">Belongs to the transglycosylase Slt family.</text>
</comment>
<dbReference type="SUPFAM" id="SSF53955">
    <property type="entry name" value="Lysozyme-like"/>
    <property type="match status" value="1"/>
</dbReference>
<dbReference type="PROSITE" id="PS00922">
    <property type="entry name" value="TRANSGLYCOSYLASE"/>
    <property type="match status" value="1"/>
</dbReference>
<keyword evidence="4" id="KW-1185">Reference proteome</keyword>
<dbReference type="Gene3D" id="1.10.530.10">
    <property type="match status" value="1"/>
</dbReference>
<reference evidence="3 4" key="1">
    <citation type="submission" date="2020-02" db="EMBL/GenBank/DDBJ databases">
        <title>A complete genome of a marine bacterium Vibrio sp. ZWAL4003 isolated from the mangrove sediment with the ability to degrade polysaccharides.</title>
        <authorList>
            <person name="Wu J."/>
            <person name="Qu W."/>
            <person name="Zeng R."/>
        </authorList>
    </citation>
    <scope>NUCLEOTIDE SEQUENCE [LARGE SCALE GENOMIC DNA]</scope>
    <source>
        <strain evidence="3 4">ZWAL4003</strain>
    </source>
</reference>
<gene>
    <name evidence="3" type="ORF">G5S32_15125</name>
</gene>